<evidence type="ECO:0000313" key="7">
    <source>
        <dbReference type="EMBL" id="CAG8588173.1"/>
    </source>
</evidence>
<accession>A0A9N9C505</accession>
<dbReference type="AlphaFoldDB" id="A0A9N9C505"/>
<evidence type="ECO:0000256" key="2">
    <source>
        <dbReference type="ARBA" id="ARBA00022692"/>
    </source>
</evidence>
<proteinExistence type="predicted"/>
<dbReference type="PANTHER" id="PTHR12953:SF0">
    <property type="entry name" value="SUN DOMAIN-CONTAINING OSSIFICATION FACTOR"/>
    <property type="match status" value="1"/>
</dbReference>
<feature type="compositionally biased region" description="Basic and acidic residues" evidence="5">
    <location>
        <begin position="52"/>
        <end position="66"/>
    </location>
</feature>
<evidence type="ECO:0000256" key="4">
    <source>
        <dbReference type="ARBA" id="ARBA00023136"/>
    </source>
</evidence>
<feature type="compositionally biased region" description="Polar residues" evidence="5">
    <location>
        <begin position="329"/>
        <end position="339"/>
    </location>
</feature>
<dbReference type="Proteomes" id="UP000789572">
    <property type="component" value="Unassembled WGS sequence"/>
</dbReference>
<keyword evidence="2" id="KW-0812">Transmembrane</keyword>
<evidence type="ECO:0000313" key="8">
    <source>
        <dbReference type="Proteomes" id="UP000789572"/>
    </source>
</evidence>
<dbReference type="GO" id="GO:0012505">
    <property type="term" value="C:endomembrane system"/>
    <property type="evidence" value="ECO:0007669"/>
    <property type="project" value="UniProtKB-SubCell"/>
</dbReference>
<name>A0A9N9C505_9GLOM</name>
<dbReference type="OrthoDB" id="266334at2759"/>
<keyword evidence="3" id="KW-1133">Transmembrane helix</keyword>
<protein>
    <submittedName>
        <fullName evidence="7">188_t:CDS:1</fullName>
    </submittedName>
</protein>
<feature type="compositionally biased region" description="Basic and acidic residues" evidence="5">
    <location>
        <begin position="292"/>
        <end position="328"/>
    </location>
</feature>
<dbReference type="PANTHER" id="PTHR12953">
    <property type="entry name" value="MEMBRANE PROTEIN CH1 RELATED"/>
    <property type="match status" value="1"/>
</dbReference>
<sequence length="539" mass="61600">DPLPSLPSTYALSSYASIQTTAIATQPCLDKCVFNDSLSTGNMTTEIVGGSDRIREKENEDKRLDNNRLITNDALKNGNQESNEQEDYVMSHYDKPFKDIPSLLPSSSYSSPSSQSSDLSDLKERFNYASRVCAAMILNTNKGARFAHAILTEDKDQYMLNEYDSEKFVVVELCDDILIDTIVLANFEFFSSTFQHIRISVNNEYPPRKEKPWRLLGEYKAEETRELQVFKVKDPLLWARYIHIDFVSHYGHQVYCPVSLLRVHGVTMIEDYKRQEEQSSTPSASDTTTRINKTEEVTLKMIDEKLSGESERKDGKEEKSDIDNRKNDGQSSGNNLGNHDSTREMDNKIRDEVDKETNSVECNLHGDDSVLLHTLFGSDSQSMLQCPRIYDEKDIFSNPFCEVTDDPYYLMSVLDKAQRMLDNQYMCLKDQCGLYEENDLNAMMTTSPSLSLSTPLCSTSPLRSPQISSPSVYQKFLKRFADLESQTKILREVLNKVQAQQVQMLDFMVELSHNVTGLNRRLEAVELIIKEYLVNRTQV</sequence>
<gene>
    <name evidence="7" type="ORF">POCULU_LOCUS6833</name>
</gene>
<evidence type="ECO:0000256" key="3">
    <source>
        <dbReference type="ARBA" id="ARBA00022989"/>
    </source>
</evidence>
<evidence type="ECO:0000259" key="6">
    <source>
        <dbReference type="PROSITE" id="PS51469"/>
    </source>
</evidence>
<dbReference type="EMBL" id="CAJVPJ010001364">
    <property type="protein sequence ID" value="CAG8588173.1"/>
    <property type="molecule type" value="Genomic_DNA"/>
</dbReference>
<keyword evidence="8" id="KW-1185">Reference proteome</keyword>
<reference evidence="7" key="1">
    <citation type="submission" date="2021-06" db="EMBL/GenBank/DDBJ databases">
        <authorList>
            <person name="Kallberg Y."/>
            <person name="Tangrot J."/>
            <person name="Rosling A."/>
        </authorList>
    </citation>
    <scope>NUCLEOTIDE SEQUENCE</scope>
    <source>
        <strain evidence="7">IA702</strain>
    </source>
</reference>
<comment type="caution">
    <text evidence="7">The sequence shown here is derived from an EMBL/GenBank/DDBJ whole genome shotgun (WGS) entry which is preliminary data.</text>
</comment>
<evidence type="ECO:0000256" key="5">
    <source>
        <dbReference type="SAM" id="MobiDB-lite"/>
    </source>
</evidence>
<feature type="non-terminal residue" evidence="7">
    <location>
        <position position="1"/>
    </location>
</feature>
<feature type="region of interest" description="Disordered" evidence="5">
    <location>
        <begin position="49"/>
        <end position="84"/>
    </location>
</feature>
<organism evidence="7 8">
    <name type="scientific">Paraglomus occultum</name>
    <dbReference type="NCBI Taxonomy" id="144539"/>
    <lineage>
        <taxon>Eukaryota</taxon>
        <taxon>Fungi</taxon>
        <taxon>Fungi incertae sedis</taxon>
        <taxon>Mucoromycota</taxon>
        <taxon>Glomeromycotina</taxon>
        <taxon>Glomeromycetes</taxon>
        <taxon>Paraglomerales</taxon>
        <taxon>Paraglomeraceae</taxon>
        <taxon>Paraglomus</taxon>
    </lineage>
</organism>
<dbReference type="GO" id="GO:0034975">
    <property type="term" value="P:protein folding in endoplasmic reticulum"/>
    <property type="evidence" value="ECO:0007669"/>
    <property type="project" value="TreeGrafter"/>
</dbReference>
<feature type="region of interest" description="Disordered" evidence="5">
    <location>
        <begin position="273"/>
        <end position="346"/>
    </location>
</feature>
<comment type="subcellular location">
    <subcellularLocation>
        <location evidence="1">Endomembrane system</location>
    </subcellularLocation>
</comment>
<dbReference type="GO" id="GO:0016020">
    <property type="term" value="C:membrane"/>
    <property type="evidence" value="ECO:0007669"/>
    <property type="project" value="InterPro"/>
</dbReference>
<dbReference type="InterPro" id="IPR012919">
    <property type="entry name" value="SUN_dom"/>
</dbReference>
<keyword evidence="4" id="KW-0472">Membrane</keyword>
<feature type="compositionally biased region" description="Polar residues" evidence="5">
    <location>
        <begin position="278"/>
        <end position="291"/>
    </location>
</feature>
<dbReference type="GO" id="GO:0005737">
    <property type="term" value="C:cytoplasm"/>
    <property type="evidence" value="ECO:0007669"/>
    <property type="project" value="TreeGrafter"/>
</dbReference>
<dbReference type="InterPro" id="IPR045120">
    <property type="entry name" value="Suco/Slp1-like"/>
</dbReference>
<dbReference type="PROSITE" id="PS51469">
    <property type="entry name" value="SUN"/>
    <property type="match status" value="1"/>
</dbReference>
<evidence type="ECO:0000256" key="1">
    <source>
        <dbReference type="ARBA" id="ARBA00004308"/>
    </source>
</evidence>
<dbReference type="Pfam" id="PF07738">
    <property type="entry name" value="Sad1_UNC"/>
    <property type="match status" value="1"/>
</dbReference>
<feature type="domain" description="SUN" evidence="6">
    <location>
        <begin position="97"/>
        <end position="268"/>
    </location>
</feature>